<protein>
    <submittedName>
        <fullName evidence="1">Uncharacterized protein</fullName>
    </submittedName>
</protein>
<feature type="non-terminal residue" evidence="1">
    <location>
        <position position="102"/>
    </location>
</feature>
<dbReference type="EMBL" id="JADNYJ010000181">
    <property type="protein sequence ID" value="KAF8876507.1"/>
    <property type="molecule type" value="Genomic_DNA"/>
</dbReference>
<dbReference type="OrthoDB" id="3203379at2759"/>
<sequence>KVKCILDEFDHQNLKIIDFLDALSWGDTVCTQDPKIRRERTVLLGDKKLEKVLHHWALPPRQRGSKKKRPKGAYPLMKNFATSFLKDQASDELERLGKYLHS</sequence>
<keyword evidence="2" id="KW-1185">Reference proteome</keyword>
<evidence type="ECO:0000313" key="1">
    <source>
        <dbReference type="EMBL" id="KAF8876507.1"/>
    </source>
</evidence>
<accession>A0A9P5TG20</accession>
<reference evidence="1" key="1">
    <citation type="submission" date="2020-11" db="EMBL/GenBank/DDBJ databases">
        <authorList>
            <consortium name="DOE Joint Genome Institute"/>
            <person name="Ahrendt S."/>
            <person name="Riley R."/>
            <person name="Andreopoulos W."/>
            <person name="LaButti K."/>
            <person name="Pangilinan J."/>
            <person name="Ruiz-duenas F.J."/>
            <person name="Barrasa J.M."/>
            <person name="Sanchez-Garcia M."/>
            <person name="Camarero S."/>
            <person name="Miyauchi S."/>
            <person name="Serrano A."/>
            <person name="Linde D."/>
            <person name="Babiker R."/>
            <person name="Drula E."/>
            <person name="Ayuso-Fernandez I."/>
            <person name="Pacheco R."/>
            <person name="Padilla G."/>
            <person name="Ferreira P."/>
            <person name="Barriuso J."/>
            <person name="Kellner H."/>
            <person name="Castanera R."/>
            <person name="Alfaro M."/>
            <person name="Ramirez L."/>
            <person name="Pisabarro A.G."/>
            <person name="Kuo A."/>
            <person name="Tritt A."/>
            <person name="Lipzen A."/>
            <person name="He G."/>
            <person name="Yan M."/>
            <person name="Ng V."/>
            <person name="Cullen D."/>
            <person name="Martin F."/>
            <person name="Rosso M.-N."/>
            <person name="Henrissat B."/>
            <person name="Hibbett D."/>
            <person name="Martinez A.T."/>
            <person name="Grigoriev I.V."/>
        </authorList>
    </citation>
    <scope>NUCLEOTIDE SEQUENCE</scope>
    <source>
        <strain evidence="1">AH 44721</strain>
    </source>
</reference>
<name>A0A9P5TG20_GYMJU</name>
<dbReference type="AlphaFoldDB" id="A0A9P5TG20"/>
<proteinExistence type="predicted"/>
<evidence type="ECO:0000313" key="2">
    <source>
        <dbReference type="Proteomes" id="UP000724874"/>
    </source>
</evidence>
<dbReference type="Proteomes" id="UP000724874">
    <property type="component" value="Unassembled WGS sequence"/>
</dbReference>
<feature type="non-terminal residue" evidence="1">
    <location>
        <position position="1"/>
    </location>
</feature>
<organism evidence="1 2">
    <name type="scientific">Gymnopilus junonius</name>
    <name type="common">Spectacular rustgill mushroom</name>
    <name type="synonym">Gymnopilus spectabilis subsp. junonius</name>
    <dbReference type="NCBI Taxonomy" id="109634"/>
    <lineage>
        <taxon>Eukaryota</taxon>
        <taxon>Fungi</taxon>
        <taxon>Dikarya</taxon>
        <taxon>Basidiomycota</taxon>
        <taxon>Agaricomycotina</taxon>
        <taxon>Agaricomycetes</taxon>
        <taxon>Agaricomycetidae</taxon>
        <taxon>Agaricales</taxon>
        <taxon>Agaricineae</taxon>
        <taxon>Hymenogastraceae</taxon>
        <taxon>Gymnopilus</taxon>
    </lineage>
</organism>
<gene>
    <name evidence="1" type="ORF">CPB84DRAFT_1637610</name>
</gene>
<comment type="caution">
    <text evidence="1">The sequence shown here is derived from an EMBL/GenBank/DDBJ whole genome shotgun (WGS) entry which is preliminary data.</text>
</comment>